<dbReference type="InterPro" id="IPR004183">
    <property type="entry name" value="Xdiol_dOase_suB"/>
</dbReference>
<name>A0A6L8KKG9_9BURK</name>
<dbReference type="Gene3D" id="3.40.830.10">
    <property type="entry name" value="LigB-like"/>
    <property type="match status" value="1"/>
</dbReference>
<sequence length="279" mass="30045">MGTIVGAFLVPHDPVMYVAPDAPPVEKRESVYAAFRLCSERLAALKPTTVVIIGCDHYMLFGPQCLPSYLIAVGDIDGPIDQLPGLRRTVMQNNESLAGHIAEHGKSHGFDWAVGRAFTVDHAIAIPQQLLVEPLRAAGMDVKTIPVYLACSVDPYIKIRRAAELGAQIRQAVVDFSDEERVVVIGSGGISHWVGSALMGRVNETFDREVIGYALDGDLDGLCGLTDEYILENGGEGGMEIRNFACAMGAVPSARGELLGYEAVPEWVTGLGFVQLHVE</sequence>
<comment type="caution">
    <text evidence="2">The sequence shown here is derived from an EMBL/GenBank/DDBJ whole genome shotgun (WGS) entry which is preliminary data.</text>
</comment>
<feature type="domain" description="Extradiol ring-cleavage dioxygenase class III enzyme subunit B" evidence="1">
    <location>
        <begin position="7"/>
        <end position="271"/>
    </location>
</feature>
<proteinExistence type="predicted"/>
<dbReference type="Pfam" id="PF02900">
    <property type="entry name" value="LigB"/>
    <property type="match status" value="1"/>
</dbReference>
<reference evidence="2 3" key="1">
    <citation type="submission" date="2019-12" db="EMBL/GenBank/DDBJ databases">
        <title>Novel species isolated from a subtropical stream in China.</title>
        <authorList>
            <person name="Lu H."/>
        </authorList>
    </citation>
    <scope>NUCLEOTIDE SEQUENCE [LARGE SCALE GENOMIC DNA]</scope>
    <source>
        <strain evidence="2 3">FT135W</strain>
    </source>
</reference>
<accession>A0A6L8KKG9</accession>
<dbReference type="AlphaFoldDB" id="A0A6L8KKG9"/>
<protein>
    <submittedName>
        <fullName evidence="2">Protocatechuate 3,4-dioxygenase</fullName>
    </submittedName>
</protein>
<evidence type="ECO:0000313" key="3">
    <source>
        <dbReference type="Proteomes" id="UP000479335"/>
    </source>
</evidence>
<dbReference type="RefSeq" id="WP_161009684.1">
    <property type="nucleotide sequence ID" value="NZ_WWCN01000024.1"/>
</dbReference>
<dbReference type="GO" id="GO:0016702">
    <property type="term" value="F:oxidoreductase activity, acting on single donors with incorporation of molecular oxygen, incorporation of two atoms of oxygen"/>
    <property type="evidence" value="ECO:0007669"/>
    <property type="project" value="UniProtKB-ARBA"/>
</dbReference>
<keyword evidence="2" id="KW-0560">Oxidoreductase</keyword>
<dbReference type="EMBL" id="WWCN01000024">
    <property type="protein sequence ID" value="MYM26244.1"/>
    <property type="molecule type" value="Genomic_DNA"/>
</dbReference>
<organism evidence="2 3">
    <name type="scientific">Duganella flavida</name>
    <dbReference type="NCBI Taxonomy" id="2692175"/>
    <lineage>
        <taxon>Bacteria</taxon>
        <taxon>Pseudomonadati</taxon>
        <taxon>Pseudomonadota</taxon>
        <taxon>Betaproteobacteria</taxon>
        <taxon>Burkholderiales</taxon>
        <taxon>Oxalobacteraceae</taxon>
        <taxon>Telluria group</taxon>
        <taxon>Duganella</taxon>
    </lineage>
</organism>
<dbReference type="Proteomes" id="UP000479335">
    <property type="component" value="Unassembled WGS sequence"/>
</dbReference>
<dbReference type="GO" id="GO:0008198">
    <property type="term" value="F:ferrous iron binding"/>
    <property type="evidence" value="ECO:0007669"/>
    <property type="project" value="InterPro"/>
</dbReference>
<evidence type="ECO:0000259" key="1">
    <source>
        <dbReference type="Pfam" id="PF02900"/>
    </source>
</evidence>
<keyword evidence="3" id="KW-1185">Reference proteome</keyword>
<keyword evidence="2" id="KW-0223">Dioxygenase</keyword>
<dbReference type="SUPFAM" id="SSF53213">
    <property type="entry name" value="LigB-like"/>
    <property type="match status" value="1"/>
</dbReference>
<evidence type="ECO:0000313" key="2">
    <source>
        <dbReference type="EMBL" id="MYM26244.1"/>
    </source>
</evidence>
<gene>
    <name evidence="2" type="ORF">GTP46_26800</name>
</gene>